<comment type="caution">
    <text evidence="1">The sequence shown here is derived from an EMBL/GenBank/DDBJ whole genome shotgun (WGS) entry which is preliminary data.</text>
</comment>
<name>A0A9X3C0U5_9MYCO</name>
<dbReference type="AlphaFoldDB" id="A0A9X3C0U5"/>
<gene>
    <name evidence="1" type="ORF">H7K45_10195</name>
</gene>
<accession>A0A9X3C0U5</accession>
<protein>
    <submittedName>
        <fullName evidence="1">Uncharacterized protein</fullName>
    </submittedName>
</protein>
<evidence type="ECO:0000313" key="1">
    <source>
        <dbReference type="EMBL" id="MCV7420908.1"/>
    </source>
</evidence>
<dbReference type="Proteomes" id="UP001141629">
    <property type="component" value="Unassembled WGS sequence"/>
</dbReference>
<reference evidence="1" key="1">
    <citation type="submission" date="2020-07" db="EMBL/GenBank/DDBJ databases">
        <authorList>
            <person name="Pettersson B.M.F."/>
            <person name="Behra P.R.K."/>
            <person name="Ramesh M."/>
            <person name="Das S."/>
            <person name="Dasgupta S."/>
            <person name="Kirsebom L.A."/>
        </authorList>
    </citation>
    <scope>NUCLEOTIDE SEQUENCE</scope>
    <source>
        <strain evidence="1">DSM 44838</strain>
    </source>
</reference>
<dbReference type="EMBL" id="JACKVK010000008">
    <property type="protein sequence ID" value="MCV7420908.1"/>
    <property type="molecule type" value="Genomic_DNA"/>
</dbReference>
<dbReference type="RefSeq" id="WP_263995697.1">
    <property type="nucleotide sequence ID" value="NZ_JACKVK010000008.1"/>
</dbReference>
<proteinExistence type="predicted"/>
<reference evidence="1" key="2">
    <citation type="journal article" date="2022" name="BMC Genomics">
        <title>Comparative genome analysis of mycobacteria focusing on tRNA and non-coding RNA.</title>
        <authorList>
            <person name="Behra P.R.K."/>
            <person name="Pettersson B.M.F."/>
            <person name="Ramesh M."/>
            <person name="Das S."/>
            <person name="Dasgupta S."/>
            <person name="Kirsebom L.A."/>
        </authorList>
    </citation>
    <scope>NUCLEOTIDE SEQUENCE</scope>
    <source>
        <strain evidence="1">DSM 44838</strain>
    </source>
</reference>
<sequence length="129" mass="14052">MRTGPPWDGRVVDARRQVLDRQLHDHDGDPIGVVDDLDLADVPVGVDIEPGTPAPTVAALVTGHVLATRILGGSTSASRLCFIPWDLVDRLGVTLTLRPTDVRPSSLWLEDWLRHHVIGRIPGGRHAPE</sequence>
<keyword evidence="2" id="KW-1185">Reference proteome</keyword>
<evidence type="ECO:0000313" key="2">
    <source>
        <dbReference type="Proteomes" id="UP001141629"/>
    </source>
</evidence>
<organism evidence="1 2">
    <name type="scientific">Mycobacterium yunnanensis</name>
    <dbReference type="NCBI Taxonomy" id="368477"/>
    <lineage>
        <taxon>Bacteria</taxon>
        <taxon>Bacillati</taxon>
        <taxon>Actinomycetota</taxon>
        <taxon>Actinomycetes</taxon>
        <taxon>Mycobacteriales</taxon>
        <taxon>Mycobacteriaceae</taxon>
        <taxon>Mycobacterium</taxon>
    </lineage>
</organism>